<feature type="domain" description="XLF-like N-terminal" evidence="9">
    <location>
        <begin position="5"/>
        <end position="123"/>
    </location>
</feature>
<feature type="compositionally biased region" description="Low complexity" evidence="8">
    <location>
        <begin position="496"/>
        <end position="509"/>
    </location>
</feature>
<evidence type="ECO:0000256" key="1">
    <source>
        <dbReference type="ARBA" id="ARBA00004123"/>
    </source>
</evidence>
<feature type="region of interest" description="Disordered" evidence="8">
    <location>
        <begin position="271"/>
        <end position="626"/>
    </location>
</feature>
<evidence type="ECO:0000256" key="2">
    <source>
        <dbReference type="ARBA" id="ARBA00022763"/>
    </source>
</evidence>
<feature type="compositionally biased region" description="Acidic residues" evidence="8">
    <location>
        <begin position="338"/>
        <end position="349"/>
    </location>
</feature>
<feature type="compositionally biased region" description="Acidic residues" evidence="8">
    <location>
        <begin position="419"/>
        <end position="437"/>
    </location>
</feature>
<evidence type="ECO:0000259" key="9">
    <source>
        <dbReference type="Pfam" id="PF09302"/>
    </source>
</evidence>
<feature type="compositionally biased region" description="Basic and acidic residues" evidence="8">
    <location>
        <begin position="271"/>
        <end position="281"/>
    </location>
</feature>
<keyword evidence="3" id="KW-0238">DNA-binding</keyword>
<evidence type="ECO:0000313" key="12">
    <source>
        <dbReference type="Proteomes" id="UP000076632"/>
    </source>
</evidence>
<dbReference type="InterPro" id="IPR053829">
    <property type="entry name" value="XLF-like_CC"/>
</dbReference>
<dbReference type="Pfam" id="PF21928">
    <property type="entry name" value="XLF_CC"/>
    <property type="match status" value="1"/>
</dbReference>
<dbReference type="GO" id="GO:0032807">
    <property type="term" value="C:DNA ligase IV complex"/>
    <property type="evidence" value="ECO:0007669"/>
    <property type="project" value="TreeGrafter"/>
</dbReference>
<feature type="compositionally biased region" description="Low complexity" evidence="8">
    <location>
        <begin position="440"/>
        <end position="456"/>
    </location>
</feature>
<dbReference type="InterPro" id="IPR038051">
    <property type="entry name" value="XRCC4-like_N_sf"/>
</dbReference>
<protein>
    <recommendedName>
        <fullName evidence="7">Non-homologous end-joining factor 1</fullName>
    </recommendedName>
</protein>
<proteinExistence type="inferred from homology"/>
<dbReference type="InParanoid" id="A0A165I6P2"/>
<dbReference type="PANTHER" id="PTHR32235">
    <property type="entry name" value="NON-HOMOLOGOUS END-JOINING FACTOR 1"/>
    <property type="match status" value="1"/>
</dbReference>
<reference evidence="11 12" key="1">
    <citation type="journal article" date="2016" name="Fungal Biol.">
        <title>The genome of Xylona heveae provides a window into fungal endophytism.</title>
        <authorList>
            <person name="Gazis R."/>
            <person name="Kuo A."/>
            <person name="Riley R."/>
            <person name="LaButti K."/>
            <person name="Lipzen A."/>
            <person name="Lin J."/>
            <person name="Amirebrahimi M."/>
            <person name="Hesse C.N."/>
            <person name="Spatafora J.W."/>
            <person name="Henrissat B."/>
            <person name="Hainaut M."/>
            <person name="Grigoriev I.V."/>
            <person name="Hibbett D.S."/>
        </authorList>
    </citation>
    <scope>NUCLEOTIDE SEQUENCE [LARGE SCALE GENOMIC DNA]</scope>
    <source>
        <strain evidence="11 12">TC161</strain>
    </source>
</reference>
<feature type="compositionally biased region" description="Polar residues" evidence="8">
    <location>
        <begin position="285"/>
        <end position="295"/>
    </location>
</feature>
<dbReference type="Proteomes" id="UP000076632">
    <property type="component" value="Unassembled WGS sequence"/>
</dbReference>
<dbReference type="EMBL" id="KV407456">
    <property type="protein sequence ID" value="KZF24465.1"/>
    <property type="molecule type" value="Genomic_DNA"/>
</dbReference>
<dbReference type="Pfam" id="PF09302">
    <property type="entry name" value="XLF"/>
    <property type="match status" value="1"/>
</dbReference>
<feature type="compositionally biased region" description="Low complexity" evidence="8">
    <location>
        <begin position="316"/>
        <end position="328"/>
    </location>
</feature>
<evidence type="ECO:0000256" key="3">
    <source>
        <dbReference type="ARBA" id="ARBA00023125"/>
    </source>
</evidence>
<feature type="compositionally biased region" description="Basic and acidic residues" evidence="8">
    <location>
        <begin position="299"/>
        <end position="314"/>
    </location>
</feature>
<dbReference type="Gene3D" id="2.170.210.10">
    <property type="entry name" value="DNA double-strand break repair and VJ recombination XRCC4, N-terminal"/>
    <property type="match status" value="1"/>
</dbReference>
<feature type="compositionally biased region" description="Basic and acidic residues" evidence="8">
    <location>
        <begin position="598"/>
        <end position="617"/>
    </location>
</feature>
<keyword evidence="5" id="KW-0539">Nucleus</keyword>
<feature type="domain" description="XLF-like coiled-coil region" evidence="10">
    <location>
        <begin position="129"/>
        <end position="175"/>
    </location>
</feature>
<dbReference type="GO" id="GO:0045027">
    <property type="term" value="F:DNA end binding"/>
    <property type="evidence" value="ECO:0007669"/>
    <property type="project" value="TreeGrafter"/>
</dbReference>
<dbReference type="GO" id="GO:0006303">
    <property type="term" value="P:double-strand break repair via nonhomologous end joining"/>
    <property type="evidence" value="ECO:0007669"/>
    <property type="project" value="UniProtKB-ARBA"/>
</dbReference>
<dbReference type="InterPro" id="IPR052287">
    <property type="entry name" value="NHEJ_factor"/>
</dbReference>
<evidence type="ECO:0000259" key="10">
    <source>
        <dbReference type="Pfam" id="PF21928"/>
    </source>
</evidence>
<feature type="compositionally biased region" description="Basic and acidic residues" evidence="8">
    <location>
        <begin position="394"/>
        <end position="405"/>
    </location>
</feature>
<evidence type="ECO:0000256" key="6">
    <source>
        <dbReference type="ARBA" id="ARBA00025747"/>
    </source>
</evidence>
<dbReference type="OrthoDB" id="2155935at2759"/>
<evidence type="ECO:0000256" key="7">
    <source>
        <dbReference type="ARBA" id="ARBA00044529"/>
    </source>
</evidence>
<dbReference type="STRING" id="1328760.A0A165I6P2"/>
<keyword evidence="12" id="KW-1185">Reference proteome</keyword>
<accession>A0A165I6P2</accession>
<organism evidence="11 12">
    <name type="scientific">Xylona heveae (strain CBS 132557 / TC161)</name>
    <dbReference type="NCBI Taxonomy" id="1328760"/>
    <lineage>
        <taxon>Eukaryota</taxon>
        <taxon>Fungi</taxon>
        <taxon>Dikarya</taxon>
        <taxon>Ascomycota</taxon>
        <taxon>Pezizomycotina</taxon>
        <taxon>Xylonomycetes</taxon>
        <taxon>Xylonales</taxon>
        <taxon>Xylonaceae</taxon>
        <taxon>Xylona</taxon>
    </lineage>
</organism>
<name>A0A165I6P2_XYLHT</name>
<dbReference type="GeneID" id="28897287"/>
<evidence type="ECO:0000256" key="8">
    <source>
        <dbReference type="SAM" id="MobiDB-lite"/>
    </source>
</evidence>
<dbReference type="CDD" id="cd22285">
    <property type="entry name" value="HD_XLF_N"/>
    <property type="match status" value="1"/>
</dbReference>
<comment type="subcellular location">
    <subcellularLocation>
        <location evidence="1">Nucleus</location>
    </subcellularLocation>
</comment>
<evidence type="ECO:0000256" key="4">
    <source>
        <dbReference type="ARBA" id="ARBA00023204"/>
    </source>
</evidence>
<evidence type="ECO:0000313" key="11">
    <source>
        <dbReference type="EMBL" id="KZF24465.1"/>
    </source>
</evidence>
<comment type="similarity">
    <text evidence="6">Belongs to the XRCC4-XLF family. XLF subfamily.</text>
</comment>
<dbReference type="PANTHER" id="PTHR32235:SF1">
    <property type="entry name" value="NON-HOMOLOGOUS END-JOINING FACTOR 1"/>
    <property type="match status" value="1"/>
</dbReference>
<evidence type="ECO:0000256" key="5">
    <source>
        <dbReference type="ARBA" id="ARBA00023242"/>
    </source>
</evidence>
<dbReference type="AlphaFoldDB" id="A0A165I6P2"/>
<keyword evidence="4" id="KW-0234">DNA repair</keyword>
<dbReference type="InterPro" id="IPR015381">
    <property type="entry name" value="XLF-like_N"/>
</dbReference>
<dbReference type="OMA" id="IKGVAPF"/>
<sequence length="626" mass="68977">MSSRWTILQNLSASIPLPPLLLKCNFEPDSYTILVSDLRNVWSESLGRRQIIRRALNNDTSIDPSEDPSQLRILLEKLQIPLTGADNGTTLRLLPASAEGELIAKAKIPLPEPLRPLEWEFNLVSANEASIKEALILPLLATVSAQSRELDFLIGLLKEKDHVIERLVDKLDVAGVEINRVFPAAIGLKAGKRGASRAELAKYVRGMGEFEEATWKKDLAEENEAENTEKDLLEKTFSTDGLELRTVHHIPKVTYSDGWWRHLSNKDYKLSERGTKFDSPKSKTKSAQSPEQSNDSDAEFQRQETPPRLRERPAKARASPAPSSPGSAQNSVLKQSDLDDETTEDDDDLGGPSAPFQRARLQRTRVTRERSSGWEDEESPQHPRTKKSGTIGQKSDDKKHMESSKHRSPSPSKSRNMDDELQTDQGSETEGETEGEAEGLHSPRPASPLSSPHSPAEQSKGEWTPSSARGSPDMPSERPKASPPRQRLGTIGGPRKAASPEAKSPSANSDQAVAPPSKPSRSRLGVIGGRSRPAAISDARSSKHTEELGSPTSSPLPPSSTAKTQQFTGGKEPRVGNAKNKRSRSHSPPEAPPEEAPEERANRRREELRKQMEERAKAPAKKKRKF</sequence>
<dbReference type="RefSeq" id="XP_018190020.1">
    <property type="nucleotide sequence ID" value="XM_018332150.1"/>
</dbReference>
<keyword evidence="2" id="KW-0227">DNA damage</keyword>
<gene>
    <name evidence="11" type="ORF">L228DRAFT_245406</name>
</gene>